<keyword evidence="6" id="KW-0472">Membrane</keyword>
<dbReference type="PROSITE" id="PS50268">
    <property type="entry name" value="CADHERIN_2"/>
    <property type="match status" value="3"/>
</dbReference>
<dbReference type="PANTHER" id="PTHR24026">
    <property type="entry name" value="FAT ATYPICAL CADHERIN-RELATED"/>
    <property type="match status" value="1"/>
</dbReference>
<reference evidence="9" key="2">
    <citation type="submission" date="2015-06" db="UniProtKB">
        <authorList>
            <consortium name="EnsemblMetazoa"/>
        </authorList>
    </citation>
    <scope>IDENTIFICATION</scope>
</reference>
<dbReference type="SMART" id="SM00112">
    <property type="entry name" value="CA"/>
    <property type="match status" value="3"/>
</dbReference>
<dbReference type="AlphaFoldDB" id="T1GTS0"/>
<keyword evidence="4 7" id="KW-0106">Calcium</keyword>
<dbReference type="InterPro" id="IPR015919">
    <property type="entry name" value="Cadherin-like_sf"/>
</dbReference>
<keyword evidence="10" id="KW-1185">Reference proteome</keyword>
<dbReference type="EMBL" id="CAQQ02052692">
    <property type="status" value="NOT_ANNOTATED_CDS"/>
    <property type="molecule type" value="Genomic_DNA"/>
</dbReference>
<dbReference type="PANTHER" id="PTHR24026:SF126">
    <property type="entry name" value="PROTOCADHERIN FAT 4"/>
    <property type="match status" value="1"/>
</dbReference>
<dbReference type="OMA" id="TTIRIHI"/>
<protein>
    <recommendedName>
        <fullName evidence="8">Cadherin domain-containing protein</fullName>
    </recommendedName>
</protein>
<evidence type="ECO:0000256" key="5">
    <source>
        <dbReference type="ARBA" id="ARBA00022989"/>
    </source>
</evidence>
<evidence type="ECO:0000313" key="9">
    <source>
        <dbReference type="EnsemblMetazoa" id="MESCA007111-PA"/>
    </source>
</evidence>
<dbReference type="InterPro" id="IPR020894">
    <property type="entry name" value="Cadherin_CS"/>
</dbReference>
<dbReference type="EnsemblMetazoa" id="MESCA007111-RA">
    <property type="protein sequence ID" value="MESCA007111-PA"/>
    <property type="gene ID" value="MESCA007111"/>
</dbReference>
<name>T1GTS0_MEGSC</name>
<dbReference type="Pfam" id="PF00028">
    <property type="entry name" value="Cadherin"/>
    <property type="match status" value="2"/>
</dbReference>
<evidence type="ECO:0000313" key="10">
    <source>
        <dbReference type="Proteomes" id="UP000015102"/>
    </source>
</evidence>
<sequence length="359" mass="40443">RTDGSPLLYGYTEVYVILEDENDNGPHFTQQQYTATVWEGNNKGTFVMQVKAFDADDGANSRILYHIVDGNHDNAFIIEPAFSGIVKTNIVLDREIRDLYSLKVIATDEGIPQMTGTTTIRIHIVDVNDNQPTFPPHKIINVSEVTGVLFVNNKLDYDEGATIYNLIIRACDSGNVSLCTLHPFRIALADENDNNPKFPVHEYIEYIRENEPIDTAIFTARATDLDKGRYGQLNYTIEPSSSMYGSDDAWKLFTIDELSGIVTTNAVFDYEERSRYDFMVKATDIGGKSAVVKVRMLIDSNDEYSPQFTERTYHFVMSPSSISYLPVGYVIGQVTATDRDKGPDGHVVYQLTSQNPYFK</sequence>
<dbReference type="PROSITE" id="PS00232">
    <property type="entry name" value="CADHERIN_1"/>
    <property type="match status" value="3"/>
</dbReference>
<dbReference type="SUPFAM" id="SSF49313">
    <property type="entry name" value="Cadherin-like"/>
    <property type="match status" value="4"/>
</dbReference>
<feature type="domain" description="Cadherin" evidence="8">
    <location>
        <begin position="207"/>
        <end position="308"/>
    </location>
</feature>
<dbReference type="Proteomes" id="UP000015102">
    <property type="component" value="Unassembled WGS sequence"/>
</dbReference>
<dbReference type="InterPro" id="IPR002126">
    <property type="entry name" value="Cadherin-like_dom"/>
</dbReference>
<keyword evidence="3" id="KW-0677">Repeat</keyword>
<comment type="subcellular location">
    <subcellularLocation>
        <location evidence="1">Membrane</location>
    </subcellularLocation>
</comment>
<evidence type="ECO:0000259" key="8">
    <source>
        <dbReference type="PROSITE" id="PS50268"/>
    </source>
</evidence>
<dbReference type="STRING" id="36166.T1GTS0"/>
<evidence type="ECO:0000256" key="4">
    <source>
        <dbReference type="ARBA" id="ARBA00022837"/>
    </source>
</evidence>
<evidence type="ECO:0000256" key="1">
    <source>
        <dbReference type="ARBA" id="ARBA00004370"/>
    </source>
</evidence>
<dbReference type="GO" id="GO:0005886">
    <property type="term" value="C:plasma membrane"/>
    <property type="evidence" value="ECO:0007669"/>
    <property type="project" value="UniProtKB-SubCell"/>
</dbReference>
<dbReference type="EMBL" id="CAQQ02052691">
    <property type="status" value="NOT_ANNOTATED_CDS"/>
    <property type="molecule type" value="Genomic_DNA"/>
</dbReference>
<feature type="domain" description="Cadherin" evidence="8">
    <location>
        <begin position="142"/>
        <end position="198"/>
    </location>
</feature>
<evidence type="ECO:0000256" key="7">
    <source>
        <dbReference type="PROSITE-ProRule" id="PRU00043"/>
    </source>
</evidence>
<reference evidence="10" key="1">
    <citation type="submission" date="2013-02" db="EMBL/GenBank/DDBJ databases">
        <authorList>
            <person name="Hughes D."/>
        </authorList>
    </citation>
    <scope>NUCLEOTIDE SEQUENCE</scope>
    <source>
        <strain>Durham</strain>
        <strain evidence="10">NC isolate 2 -- Noor lab</strain>
    </source>
</reference>
<dbReference type="EMBL" id="CAQQ02052694">
    <property type="status" value="NOT_ANNOTATED_CDS"/>
    <property type="molecule type" value="Genomic_DNA"/>
</dbReference>
<evidence type="ECO:0000256" key="2">
    <source>
        <dbReference type="ARBA" id="ARBA00022692"/>
    </source>
</evidence>
<dbReference type="EMBL" id="CAQQ02052693">
    <property type="status" value="NOT_ANNOTATED_CDS"/>
    <property type="molecule type" value="Genomic_DNA"/>
</dbReference>
<dbReference type="Gene3D" id="2.60.40.60">
    <property type="entry name" value="Cadherins"/>
    <property type="match status" value="4"/>
</dbReference>
<proteinExistence type="predicted"/>
<evidence type="ECO:0000256" key="6">
    <source>
        <dbReference type="ARBA" id="ARBA00023136"/>
    </source>
</evidence>
<dbReference type="GO" id="GO:0007156">
    <property type="term" value="P:homophilic cell adhesion via plasma membrane adhesion molecules"/>
    <property type="evidence" value="ECO:0007669"/>
    <property type="project" value="InterPro"/>
</dbReference>
<dbReference type="GO" id="GO:0005509">
    <property type="term" value="F:calcium ion binding"/>
    <property type="evidence" value="ECO:0007669"/>
    <property type="project" value="UniProtKB-UniRule"/>
</dbReference>
<keyword evidence="5" id="KW-1133">Transmembrane helix</keyword>
<dbReference type="HOGENOM" id="CLU_006480_3_2_1"/>
<accession>T1GTS0</accession>
<dbReference type="PRINTS" id="PR00205">
    <property type="entry name" value="CADHERIN"/>
</dbReference>
<dbReference type="CDD" id="cd11304">
    <property type="entry name" value="Cadherin_repeat"/>
    <property type="match status" value="3"/>
</dbReference>
<dbReference type="EMBL" id="CAQQ02052690">
    <property type="status" value="NOT_ANNOTATED_CDS"/>
    <property type="molecule type" value="Genomic_DNA"/>
</dbReference>
<feature type="domain" description="Cadherin" evidence="8">
    <location>
        <begin position="29"/>
        <end position="134"/>
    </location>
</feature>
<evidence type="ECO:0000256" key="3">
    <source>
        <dbReference type="ARBA" id="ARBA00022737"/>
    </source>
</evidence>
<keyword evidence="2" id="KW-0812">Transmembrane</keyword>
<dbReference type="FunFam" id="2.60.40.60:FF:000353">
    <property type="entry name" value="Dachsous, isoform B"/>
    <property type="match status" value="1"/>
</dbReference>
<dbReference type="FunFam" id="2.60.40.60:FF:000140">
    <property type="entry name" value="Dachsous cadherin-related 1"/>
    <property type="match status" value="1"/>
</dbReference>
<organism evidence="9 10">
    <name type="scientific">Megaselia scalaris</name>
    <name type="common">Humpbacked fly</name>
    <name type="synonym">Phora scalaris</name>
    <dbReference type="NCBI Taxonomy" id="36166"/>
    <lineage>
        <taxon>Eukaryota</taxon>
        <taxon>Metazoa</taxon>
        <taxon>Ecdysozoa</taxon>
        <taxon>Arthropoda</taxon>
        <taxon>Hexapoda</taxon>
        <taxon>Insecta</taxon>
        <taxon>Pterygota</taxon>
        <taxon>Neoptera</taxon>
        <taxon>Endopterygota</taxon>
        <taxon>Diptera</taxon>
        <taxon>Brachycera</taxon>
        <taxon>Muscomorpha</taxon>
        <taxon>Platypezoidea</taxon>
        <taxon>Phoridae</taxon>
        <taxon>Megaseliini</taxon>
        <taxon>Megaselia</taxon>
    </lineage>
</organism>